<dbReference type="OMA" id="LCSNKQV"/>
<sequence>MSSALPVSPTDCAAPPLASSGSSTSSLSPSPPPPKDVVQGLQQEIQNLQAKDELTVMKAAASIVMFATMPEVESHLEASVPQLLAILNGDYSLHVKKNACAALTSIMNASAMLYHIVAETSNLLKGLLIFLEPSVQDVGLKINVLAALCALAQHEHGIPLMKDAGVDDMLLSLLEDSVDANMEEELVDTFCAMAVHEDMRPCLLQKGAVYKLAAHLASESPEICVRVLLALGMLCGSSVEGQLELAKAEGAVKALVKLMLSNDHDIKSIARDLFGTLSSNQQTRPVVEQMMRSNEN</sequence>
<protein>
    <submittedName>
        <fullName evidence="2">Uncharacterized protein</fullName>
    </submittedName>
</protein>
<gene>
    <name evidence="2" type="ORF">KP509_32G015200</name>
</gene>
<comment type="caution">
    <text evidence="2">The sequence shown here is derived from an EMBL/GenBank/DDBJ whole genome shotgun (WGS) entry which is preliminary data.</text>
</comment>
<dbReference type="EMBL" id="CM035437">
    <property type="protein sequence ID" value="KAH7286618.1"/>
    <property type="molecule type" value="Genomic_DNA"/>
</dbReference>
<evidence type="ECO:0000313" key="3">
    <source>
        <dbReference type="Proteomes" id="UP000825935"/>
    </source>
</evidence>
<dbReference type="SUPFAM" id="SSF48371">
    <property type="entry name" value="ARM repeat"/>
    <property type="match status" value="1"/>
</dbReference>
<feature type="compositionally biased region" description="Low complexity" evidence="1">
    <location>
        <begin position="13"/>
        <end position="28"/>
    </location>
</feature>
<dbReference type="OrthoDB" id="1922552at2759"/>
<dbReference type="Gene3D" id="1.25.10.10">
    <property type="entry name" value="Leucine-rich Repeat Variant"/>
    <property type="match status" value="1"/>
</dbReference>
<feature type="region of interest" description="Disordered" evidence="1">
    <location>
        <begin position="1"/>
        <end position="38"/>
    </location>
</feature>
<dbReference type="InterPro" id="IPR016024">
    <property type="entry name" value="ARM-type_fold"/>
</dbReference>
<name>A0A8T2QSP1_CERRI</name>
<dbReference type="AlphaFoldDB" id="A0A8T2QSP1"/>
<proteinExistence type="predicted"/>
<reference evidence="2" key="1">
    <citation type="submission" date="2021-08" db="EMBL/GenBank/DDBJ databases">
        <title>WGS assembly of Ceratopteris richardii.</title>
        <authorList>
            <person name="Marchant D.B."/>
            <person name="Chen G."/>
            <person name="Jenkins J."/>
            <person name="Shu S."/>
            <person name="Leebens-Mack J."/>
            <person name="Grimwood J."/>
            <person name="Schmutz J."/>
            <person name="Soltis P."/>
            <person name="Soltis D."/>
            <person name="Chen Z.-H."/>
        </authorList>
    </citation>
    <scope>NUCLEOTIDE SEQUENCE</scope>
    <source>
        <strain evidence="2">Whitten #5841</strain>
        <tissue evidence="2">Leaf</tissue>
    </source>
</reference>
<dbReference type="InterPro" id="IPR011989">
    <property type="entry name" value="ARM-like"/>
</dbReference>
<accession>A0A8T2QSP1</accession>
<evidence type="ECO:0000313" key="2">
    <source>
        <dbReference type="EMBL" id="KAH7286618.1"/>
    </source>
</evidence>
<organism evidence="2 3">
    <name type="scientific">Ceratopteris richardii</name>
    <name type="common">Triangle waterfern</name>
    <dbReference type="NCBI Taxonomy" id="49495"/>
    <lineage>
        <taxon>Eukaryota</taxon>
        <taxon>Viridiplantae</taxon>
        <taxon>Streptophyta</taxon>
        <taxon>Embryophyta</taxon>
        <taxon>Tracheophyta</taxon>
        <taxon>Polypodiopsida</taxon>
        <taxon>Polypodiidae</taxon>
        <taxon>Polypodiales</taxon>
        <taxon>Pteridineae</taxon>
        <taxon>Pteridaceae</taxon>
        <taxon>Parkerioideae</taxon>
        <taxon>Ceratopteris</taxon>
    </lineage>
</organism>
<evidence type="ECO:0000256" key="1">
    <source>
        <dbReference type="SAM" id="MobiDB-lite"/>
    </source>
</evidence>
<dbReference type="Proteomes" id="UP000825935">
    <property type="component" value="Chromosome 32"/>
</dbReference>
<keyword evidence="3" id="KW-1185">Reference proteome</keyword>